<gene>
    <name evidence="14" type="ORF">ENX07_05770</name>
</gene>
<name>A0A7C3Z3H6_UNCW3</name>
<comment type="subunit">
    <text evidence="5">Tetramer of two alpha and two beta chains.</text>
</comment>
<comment type="caution">
    <text evidence="14">The sequence shown here is derived from an EMBL/GenBank/DDBJ whole genome shotgun (WGS) entry which is preliminary data.</text>
</comment>
<dbReference type="NCBIfam" id="TIGR01415">
    <property type="entry name" value="trpB_rel"/>
    <property type="match status" value="1"/>
</dbReference>
<comment type="cofactor">
    <cofactor evidence="1">
        <name>pyridoxal 5'-phosphate</name>
        <dbReference type="ChEBI" id="CHEBI:597326"/>
    </cofactor>
</comment>
<keyword evidence="8" id="KW-0822">Tryptophan biosynthesis</keyword>
<evidence type="ECO:0000256" key="2">
    <source>
        <dbReference type="ARBA" id="ARBA00002786"/>
    </source>
</evidence>
<comment type="catalytic activity">
    <reaction evidence="12">
        <text>(1S,2R)-1-C-(indol-3-yl)glycerol 3-phosphate + L-serine = D-glyceraldehyde 3-phosphate + L-tryptophan + H2O</text>
        <dbReference type="Rhea" id="RHEA:10532"/>
        <dbReference type="ChEBI" id="CHEBI:15377"/>
        <dbReference type="ChEBI" id="CHEBI:33384"/>
        <dbReference type="ChEBI" id="CHEBI:57912"/>
        <dbReference type="ChEBI" id="CHEBI:58866"/>
        <dbReference type="ChEBI" id="CHEBI:59776"/>
        <dbReference type="EC" id="4.2.1.20"/>
    </reaction>
</comment>
<dbReference type="InterPro" id="IPR006316">
    <property type="entry name" value="Trp_synth_b-like"/>
</dbReference>
<dbReference type="PIRSF" id="PIRSF500824">
    <property type="entry name" value="TrpB_prok"/>
    <property type="match status" value="1"/>
</dbReference>
<dbReference type="InterPro" id="IPR001926">
    <property type="entry name" value="TrpB-like_PALP"/>
</dbReference>
<evidence type="ECO:0000256" key="3">
    <source>
        <dbReference type="ARBA" id="ARBA00004733"/>
    </source>
</evidence>
<dbReference type="GO" id="GO:0030170">
    <property type="term" value="F:pyridoxal phosphate binding"/>
    <property type="evidence" value="ECO:0007669"/>
    <property type="project" value="InterPro"/>
</dbReference>
<evidence type="ECO:0000256" key="10">
    <source>
        <dbReference type="ARBA" id="ARBA00023141"/>
    </source>
</evidence>
<evidence type="ECO:0000313" key="14">
    <source>
        <dbReference type="EMBL" id="HGE99558.1"/>
    </source>
</evidence>
<keyword evidence="11" id="KW-0456">Lyase</keyword>
<dbReference type="PANTHER" id="PTHR48077">
    <property type="entry name" value="TRYPTOPHAN SYNTHASE-RELATED"/>
    <property type="match status" value="1"/>
</dbReference>
<evidence type="ECO:0000256" key="4">
    <source>
        <dbReference type="ARBA" id="ARBA00009982"/>
    </source>
</evidence>
<comment type="function">
    <text evidence="2">The beta subunit is responsible for the synthesis of L-tryptophan from indole and L-serine.</text>
</comment>
<dbReference type="InterPro" id="IPR023026">
    <property type="entry name" value="Trp_synth_beta/beta-like"/>
</dbReference>
<dbReference type="PANTHER" id="PTHR48077:SF6">
    <property type="entry name" value="TRYPTOPHAN SYNTHASE"/>
    <property type="match status" value="1"/>
</dbReference>
<accession>A0A7C3Z3H6</accession>
<evidence type="ECO:0000256" key="11">
    <source>
        <dbReference type="ARBA" id="ARBA00023239"/>
    </source>
</evidence>
<dbReference type="GO" id="GO:0004834">
    <property type="term" value="F:tryptophan synthase activity"/>
    <property type="evidence" value="ECO:0007669"/>
    <property type="project" value="UniProtKB-EC"/>
</dbReference>
<evidence type="ECO:0000256" key="7">
    <source>
        <dbReference type="ARBA" id="ARBA00022605"/>
    </source>
</evidence>
<dbReference type="Gene3D" id="3.40.50.1100">
    <property type="match status" value="2"/>
</dbReference>
<evidence type="ECO:0000256" key="6">
    <source>
        <dbReference type="ARBA" id="ARBA00012043"/>
    </source>
</evidence>
<dbReference type="InterPro" id="IPR036052">
    <property type="entry name" value="TrpB-like_PALP_sf"/>
</dbReference>
<dbReference type="PIRSF" id="PIRSF001413">
    <property type="entry name" value="Trp_syn_beta"/>
    <property type="match status" value="1"/>
</dbReference>
<evidence type="ECO:0000256" key="9">
    <source>
        <dbReference type="ARBA" id="ARBA00022898"/>
    </source>
</evidence>
<organism evidence="14">
    <name type="scientific">candidate division WOR-3 bacterium</name>
    <dbReference type="NCBI Taxonomy" id="2052148"/>
    <lineage>
        <taxon>Bacteria</taxon>
        <taxon>Bacteria division WOR-3</taxon>
    </lineage>
</organism>
<evidence type="ECO:0000256" key="12">
    <source>
        <dbReference type="ARBA" id="ARBA00049047"/>
    </source>
</evidence>
<keyword evidence="9" id="KW-0663">Pyridoxal phosphate</keyword>
<comment type="pathway">
    <text evidence="3">Amino-acid biosynthesis; L-tryptophan biosynthesis; L-tryptophan from chorismate: step 5/5.</text>
</comment>
<dbReference type="NCBIfam" id="NF009057">
    <property type="entry name" value="PRK12391.1"/>
    <property type="match status" value="1"/>
</dbReference>
<evidence type="ECO:0000256" key="8">
    <source>
        <dbReference type="ARBA" id="ARBA00022822"/>
    </source>
</evidence>
<protein>
    <recommendedName>
        <fullName evidence="6">tryptophan synthase</fullName>
        <ecNumber evidence="6">4.2.1.20</ecNumber>
    </recommendedName>
</protein>
<evidence type="ECO:0000256" key="5">
    <source>
        <dbReference type="ARBA" id="ARBA00011270"/>
    </source>
</evidence>
<comment type="similarity">
    <text evidence="4">Belongs to the TrpB family.</text>
</comment>
<dbReference type="SUPFAM" id="SSF53686">
    <property type="entry name" value="Tryptophan synthase beta subunit-like PLP-dependent enzymes"/>
    <property type="match status" value="1"/>
</dbReference>
<dbReference type="EC" id="4.2.1.20" evidence="6"/>
<reference evidence="14" key="1">
    <citation type="journal article" date="2020" name="mSystems">
        <title>Genome- and Community-Level Interaction Insights into Carbon Utilization and Element Cycling Functions of Hydrothermarchaeota in Hydrothermal Sediment.</title>
        <authorList>
            <person name="Zhou Z."/>
            <person name="Liu Y."/>
            <person name="Xu W."/>
            <person name="Pan J."/>
            <person name="Luo Z.H."/>
            <person name="Li M."/>
        </authorList>
    </citation>
    <scope>NUCLEOTIDE SEQUENCE [LARGE SCALE GENOMIC DNA]</scope>
    <source>
        <strain evidence="14">SpSt-906</strain>
    </source>
</reference>
<proteinExistence type="inferred from homology"/>
<keyword evidence="7" id="KW-0028">Amino-acid biosynthesis</keyword>
<sequence length="432" mass="48507">MKEIRQVNLTLDEMPRQWYNIIPDLPEPLPPPKDPEEGPSRIKNLPNLLLDECLKQEMSQETWITIPEELILLYSQAGRPRPLFRALNLEKRLETPAQLYYKGEFFSPTGSHKVNTALAQCYYAKREGYTRVTTETGAGQWGTALAYGACLLGLKCTIYWVRAVYNWKRDRRTFMRLLGAEVYASPSPKTEVGKRLYRKNPRHPGSLGIAISEGLEDAQKDPSAIYCLGSVLNHVLLHQTIIGLETKKQLEKIGVEPDVMIGCLGGGSNFGGFVLPFVGERLKKGKKIRFIACQSEAAPNLQGEYRYDFADYAGLTPLLKMYTLGHKIKMPPIRADGLRYHGCSPIISLLRHHGIIETVAYPKDERYVFERAKMFIECEGYLPAPESSYAIAGAIDEALKAKEAGEKKVIVFNISGHGFLDIPGYRAVLGLK</sequence>
<dbReference type="Pfam" id="PF00291">
    <property type="entry name" value="PALP"/>
    <property type="match status" value="1"/>
</dbReference>
<feature type="domain" description="Tryptophan synthase beta chain-like PALP" evidence="13">
    <location>
        <begin position="75"/>
        <end position="416"/>
    </location>
</feature>
<dbReference type="GO" id="GO:0052684">
    <property type="term" value="F:L-serine hydro-lyase (adding indole, L-tryptophan-forming) activity"/>
    <property type="evidence" value="ECO:0007669"/>
    <property type="project" value="TreeGrafter"/>
</dbReference>
<dbReference type="GO" id="GO:0005737">
    <property type="term" value="C:cytoplasm"/>
    <property type="evidence" value="ECO:0007669"/>
    <property type="project" value="TreeGrafter"/>
</dbReference>
<keyword evidence="10" id="KW-0057">Aromatic amino acid biosynthesis</keyword>
<dbReference type="AlphaFoldDB" id="A0A7C3Z3H6"/>
<evidence type="ECO:0000256" key="1">
    <source>
        <dbReference type="ARBA" id="ARBA00001933"/>
    </source>
</evidence>
<dbReference type="EMBL" id="DTMQ01000039">
    <property type="protein sequence ID" value="HGE99558.1"/>
    <property type="molecule type" value="Genomic_DNA"/>
</dbReference>
<evidence type="ECO:0000259" key="13">
    <source>
        <dbReference type="Pfam" id="PF00291"/>
    </source>
</evidence>